<dbReference type="PANTHER" id="PTHR30383:SF5">
    <property type="entry name" value="SGNH HYDROLASE-TYPE ESTERASE DOMAIN-CONTAINING PROTEIN"/>
    <property type="match status" value="1"/>
</dbReference>
<dbReference type="SUPFAM" id="SSF52266">
    <property type="entry name" value="SGNH hydrolase"/>
    <property type="match status" value="1"/>
</dbReference>
<dbReference type="InterPro" id="IPR051532">
    <property type="entry name" value="Ester_Hydrolysis_Enzymes"/>
</dbReference>
<dbReference type="Gene3D" id="3.40.50.1110">
    <property type="entry name" value="SGNH hydrolase"/>
    <property type="match status" value="1"/>
</dbReference>
<dbReference type="PANTHER" id="PTHR30383">
    <property type="entry name" value="THIOESTERASE 1/PROTEASE 1/LYSOPHOSPHOLIPASE L1"/>
    <property type="match status" value="1"/>
</dbReference>
<dbReference type="EMBL" id="JARGDL010000004">
    <property type="protein sequence ID" value="MDF1611454.1"/>
    <property type="molecule type" value="Genomic_DNA"/>
</dbReference>
<proteinExistence type="predicted"/>
<protein>
    <submittedName>
        <fullName evidence="1">SGNH/GDSL hydrolase family protein</fullName>
    </submittedName>
</protein>
<dbReference type="AlphaFoldDB" id="A0AAE3NZR6"/>
<dbReference type="PROSITE" id="PS51257">
    <property type="entry name" value="PROKAR_LIPOPROTEIN"/>
    <property type="match status" value="1"/>
</dbReference>
<sequence length="437" mass="46617">MKLINKLFLTGLLLSLIFVFGCEDRTELNQPQAPSTGQVSFERFVVLGNSLTAGYQSGSLYKSAQDYSFGKQIANIVKTNFEQPYASDPGLGTRIEIASLSPFALKYNTNQGVPTNLNYAAPYNNLGIPGAFAYDIINTTKTSDSYSAKAGKPNPLFDVILRGLGSQFKQAKALKPTLLFCWIGNNDILGHATSGGTIPYTTPTMFAALWKQIADSLASLKTKVVIANIPSVTAIPFFTTVPPVTKNPSTGQIIPLYGQTKTGIRQLVLGQDLVTLQALSVMTDANGNPTGYGLSSAKPLPDAVVLDKDEAANVQTVIASYNSTLASLANANGFALVDVNTFFNNVAKNGIIADGTKFTTEFVNGGLFSLDGVHPTNQGYAIVANEFIKVINQKWGSNIPLINVSTVPGSLILAKKIQKSVFGTPIIPKGTLDNLLF</sequence>
<dbReference type="GO" id="GO:0004622">
    <property type="term" value="F:phosphatidylcholine lysophospholipase activity"/>
    <property type="evidence" value="ECO:0007669"/>
    <property type="project" value="TreeGrafter"/>
</dbReference>
<gene>
    <name evidence="1" type="ORF">P0M35_04775</name>
</gene>
<dbReference type="Proteomes" id="UP001221302">
    <property type="component" value="Unassembled WGS sequence"/>
</dbReference>
<keyword evidence="1" id="KW-0378">Hydrolase</keyword>
<organism evidence="1 2">
    <name type="scientific">Stygiobacter electus</name>
    <dbReference type="NCBI Taxonomy" id="3032292"/>
    <lineage>
        <taxon>Bacteria</taxon>
        <taxon>Pseudomonadati</taxon>
        <taxon>Ignavibacteriota</taxon>
        <taxon>Ignavibacteria</taxon>
        <taxon>Ignavibacteriales</taxon>
        <taxon>Melioribacteraceae</taxon>
        <taxon>Stygiobacter</taxon>
    </lineage>
</organism>
<dbReference type="InterPro" id="IPR001087">
    <property type="entry name" value="GDSL"/>
</dbReference>
<dbReference type="InterPro" id="IPR036514">
    <property type="entry name" value="SGNH_hydro_sf"/>
</dbReference>
<evidence type="ECO:0000313" key="1">
    <source>
        <dbReference type="EMBL" id="MDF1611454.1"/>
    </source>
</evidence>
<dbReference type="RefSeq" id="WP_321535221.1">
    <property type="nucleotide sequence ID" value="NZ_JARGDL010000004.1"/>
</dbReference>
<name>A0AAE3NZR6_9BACT</name>
<dbReference type="Pfam" id="PF00657">
    <property type="entry name" value="Lipase_GDSL"/>
    <property type="match status" value="1"/>
</dbReference>
<reference evidence="1" key="1">
    <citation type="submission" date="2023-03" db="EMBL/GenBank/DDBJ databases">
        <title>Stygiobacter electus gen. nov., sp. nov., facultatively anaerobic thermotolerant bacterium of the class Ignavibacteria from a well of Yessentuki mineral water deposit.</title>
        <authorList>
            <person name="Podosokorskaya O.A."/>
            <person name="Elcheninov A.G."/>
            <person name="Petrova N.F."/>
            <person name="Zavarzina D.G."/>
            <person name="Kublanov I.V."/>
            <person name="Merkel A.Y."/>
        </authorList>
    </citation>
    <scope>NUCLEOTIDE SEQUENCE</scope>
    <source>
        <strain evidence="1">09-Me</strain>
    </source>
</reference>
<accession>A0AAE3NZR6</accession>
<comment type="caution">
    <text evidence="1">The sequence shown here is derived from an EMBL/GenBank/DDBJ whole genome shotgun (WGS) entry which is preliminary data.</text>
</comment>
<keyword evidence="2" id="KW-1185">Reference proteome</keyword>
<evidence type="ECO:0000313" key="2">
    <source>
        <dbReference type="Proteomes" id="UP001221302"/>
    </source>
</evidence>